<dbReference type="GO" id="GO:0007165">
    <property type="term" value="P:signal transduction"/>
    <property type="evidence" value="ECO:0007669"/>
    <property type="project" value="InterPro"/>
</dbReference>
<name>A0AAE0WTW4_9PEZI</name>
<dbReference type="InterPro" id="IPR000198">
    <property type="entry name" value="RhoGAP_dom"/>
</dbReference>
<evidence type="ECO:0000259" key="5">
    <source>
        <dbReference type="PROSITE" id="PS50238"/>
    </source>
</evidence>
<keyword evidence="2" id="KW-0175">Coiled coil</keyword>
<dbReference type="SMART" id="SM00233">
    <property type="entry name" value="PH"/>
    <property type="match status" value="1"/>
</dbReference>
<feature type="domain" description="Rho-GAP" evidence="5">
    <location>
        <begin position="1164"/>
        <end position="1356"/>
    </location>
</feature>
<dbReference type="Pfam" id="PF00620">
    <property type="entry name" value="RhoGAP"/>
    <property type="match status" value="1"/>
</dbReference>
<evidence type="ECO:0000259" key="4">
    <source>
        <dbReference type="PROSITE" id="PS50003"/>
    </source>
</evidence>
<evidence type="ECO:0000256" key="2">
    <source>
        <dbReference type="SAM" id="Coils"/>
    </source>
</evidence>
<dbReference type="GeneID" id="89961478"/>
<accession>A0AAE0WTW4</accession>
<feature type="region of interest" description="Disordered" evidence="3">
    <location>
        <begin position="127"/>
        <end position="216"/>
    </location>
</feature>
<comment type="caution">
    <text evidence="6">The sequence shown here is derived from an EMBL/GenBank/DDBJ whole genome shotgun (WGS) entry which is preliminary data.</text>
</comment>
<dbReference type="PANTHER" id="PTHR23176">
    <property type="entry name" value="RHO/RAC/CDC GTPASE-ACTIVATING PROTEIN"/>
    <property type="match status" value="1"/>
</dbReference>
<feature type="compositionally biased region" description="Polar residues" evidence="3">
    <location>
        <begin position="181"/>
        <end position="199"/>
    </location>
</feature>
<proteinExistence type="predicted"/>
<protein>
    <submittedName>
        <fullName evidence="6">Rho GTPase activating protein</fullName>
    </submittedName>
</protein>
<keyword evidence="1" id="KW-0343">GTPase activation</keyword>
<feature type="region of interest" description="Disordered" evidence="3">
    <location>
        <begin position="1"/>
        <end position="108"/>
    </location>
</feature>
<feature type="compositionally biased region" description="Polar residues" evidence="3">
    <location>
        <begin position="1003"/>
        <end position="1018"/>
    </location>
</feature>
<evidence type="ECO:0000313" key="6">
    <source>
        <dbReference type="EMBL" id="KAK3677696.1"/>
    </source>
</evidence>
<feature type="region of interest" description="Disordered" evidence="3">
    <location>
        <begin position="593"/>
        <end position="712"/>
    </location>
</feature>
<feature type="region of interest" description="Disordered" evidence="3">
    <location>
        <begin position="1353"/>
        <end position="1372"/>
    </location>
</feature>
<feature type="compositionally biased region" description="Polar residues" evidence="3">
    <location>
        <begin position="1437"/>
        <end position="1446"/>
    </location>
</feature>
<feature type="region of interest" description="Disordered" evidence="3">
    <location>
        <begin position="995"/>
        <end position="1072"/>
    </location>
</feature>
<feature type="compositionally biased region" description="Basic and acidic residues" evidence="3">
    <location>
        <begin position="510"/>
        <end position="520"/>
    </location>
</feature>
<gene>
    <name evidence="6" type="primary">BEM3</name>
    <name evidence="6" type="ORF">LTR78_002546</name>
</gene>
<feature type="compositionally biased region" description="Polar residues" evidence="3">
    <location>
        <begin position="1462"/>
        <end position="1479"/>
    </location>
</feature>
<dbReference type="GO" id="GO:0005938">
    <property type="term" value="C:cell cortex"/>
    <property type="evidence" value="ECO:0007669"/>
    <property type="project" value="UniProtKB-ARBA"/>
</dbReference>
<dbReference type="Pfam" id="PF00169">
    <property type="entry name" value="PH"/>
    <property type="match status" value="1"/>
</dbReference>
<dbReference type="InterPro" id="IPR011993">
    <property type="entry name" value="PH-like_dom_sf"/>
</dbReference>
<dbReference type="CDD" id="cd13277">
    <property type="entry name" value="PH_Bem3"/>
    <property type="match status" value="1"/>
</dbReference>
<dbReference type="InterPro" id="IPR001849">
    <property type="entry name" value="PH_domain"/>
</dbReference>
<dbReference type="InterPro" id="IPR050729">
    <property type="entry name" value="Rho-GAP"/>
</dbReference>
<dbReference type="PROSITE" id="PS50238">
    <property type="entry name" value="RHOGAP"/>
    <property type="match status" value="1"/>
</dbReference>
<sequence length="1490" mass="160816">MSSSRTAAGLQSSNSLPHLSGQALESHNTSTTSHGSKRRAANRPVPSPLQESVSARSNSDASGGLRSPGAPNDYARNAFRSQEQVLTTYTGLPADRARAPAKKAPTSPAIESFRNFVTADALKEEAQARAATTSASASSQSRNVSAPAQHSPPSSPTMISAQLTRPSHHAELRSIDGRTTMPRTTSIDSTVSTGSTANASLHKSHGSSSSYRVSHESTAPEDVAALIATAGSAEAAIQKLLNDKNQAASHNAQLWRLVEKQRAMILGLNKDLEKTLKDKERYRRKVKESLAASQSAPILPTNIQAVEGLETRESSQSPALQESGSEVGMVSGGMSGVSLDGRKISDASDVISLGPGRSDTPQNPPSSGTLPSSPHSAGSAGSGSMMARDIFYQNSTRRPEETMSRPTPNPINTSRILEASTQNAVSPKTPQPLNAYTNGPSLSSPKTANRKAPPAPLQLSPKAVGPVASIANNIVDASDSEYEDDPDSARDEYNSRGRRRTREEDDAEREEVARQEDEYRSQSNKKKSKSKPPTEHGEVASGLSVFNVSQQAVVPPAAIQTAQTQLYQSTADPAAMLRQRSVSDARNALPKSITAPALMSPGLPMSPRPIDKPLNSPMPRAPKTGISTIPMSPRVGLPLSPRAPRQPLPMPPQTPLTFASPHLARAEMYHQQAQSQQASIADRLQPSPEPSLEHSRPSTSSDPNPKSPGEVYSGLVVEQYPDLLLPPNALPSIYIRTSSSRMKPSRQSYLAPKLTDNESPVITLAVHERSDRKQLWRVEKTVASLVLLDTQIKHVSSFRDRLPDKTLFAGHSPVKIDARRTAIDVYFERMLDSLETETAAKVLCKFLSTDAMGAEGGDYFGAAVDARPDTPVAKGRTQKAGYLTKRGKNFGGWKARYFVLDGPNLKYFEAPGGAHLGSIKLINAQIGKQSAQTNAAPQEDEENQFRHAFLVLEPKKKDMSSLVRHVLCAESDEERDAWVDALLQYVDFKEGEDDAAKGMQSVRPDNTSAKSPRLQKSLNDLRPPSRSREIPHQMPDHVRSVNYNDTTAGDAPVIGGQSQPNRKTDTPSPPAENGYLALHEHTQQHGNPTISGPTNLQVISSGSDWGMKMPPTPQAKEHNTKDKKRSMFAAFRGRSSSDLAPGLMSPAHPPDHRGNGAGRAVFGVPLAEAVAAAHPAGVSTHLPAVVYRCIEYLTIKEARKEEGIFRLSGSNTIIKSLKDRFNNEGDVNLAADEQYYDVHAVAGLLKLYLRELPASILTRDLHLEFLSCLELHGKDKVVALNILVNKLPKANRVLLEALSAFLLSIVSNADTNKMNVRNVGIVFAPTLNVPAPLISIFVEDGADIFGLALDEAESPRSATEPAPTQMTSTDLRSPRKQMFSDLPTPAYNQTTFHHNTGVSHGDTGMIPIQPSYASYQMAPQGEGNFGSINDALRSPGLYSTNPSNGVPTPREVKTKRRESALNFLNPSSSSGPQKKTSMSRLREQQEGARF</sequence>
<feature type="compositionally biased region" description="Pro residues" evidence="3">
    <location>
        <begin position="644"/>
        <end position="654"/>
    </location>
</feature>
<dbReference type="FunFam" id="2.30.29.30:FF:000452">
    <property type="entry name" value="Rho GTPase activator (Bem3)"/>
    <property type="match status" value="1"/>
</dbReference>
<dbReference type="SUPFAM" id="SSF50729">
    <property type="entry name" value="PH domain-like"/>
    <property type="match status" value="1"/>
</dbReference>
<dbReference type="PROSITE" id="PS50003">
    <property type="entry name" value="PH_DOMAIN"/>
    <property type="match status" value="1"/>
</dbReference>
<dbReference type="Proteomes" id="UP001274830">
    <property type="component" value="Unassembled WGS sequence"/>
</dbReference>
<evidence type="ECO:0000256" key="3">
    <source>
        <dbReference type="SAM" id="MobiDB-lite"/>
    </source>
</evidence>
<feature type="coiled-coil region" evidence="2">
    <location>
        <begin position="265"/>
        <end position="292"/>
    </location>
</feature>
<feature type="region of interest" description="Disordered" evidence="3">
    <location>
        <begin position="421"/>
        <end position="539"/>
    </location>
</feature>
<feature type="compositionally biased region" description="Polar residues" evidence="3">
    <location>
        <begin position="359"/>
        <end position="370"/>
    </location>
</feature>
<feature type="compositionally biased region" description="Low complexity" evidence="3">
    <location>
        <begin position="128"/>
        <end position="152"/>
    </location>
</feature>
<dbReference type="EMBL" id="JAUTXT010000006">
    <property type="protein sequence ID" value="KAK3677696.1"/>
    <property type="molecule type" value="Genomic_DNA"/>
</dbReference>
<keyword evidence="7" id="KW-1185">Reference proteome</keyword>
<feature type="domain" description="PH" evidence="4">
    <location>
        <begin position="876"/>
        <end position="987"/>
    </location>
</feature>
<evidence type="ECO:0000256" key="1">
    <source>
        <dbReference type="ARBA" id="ARBA00022468"/>
    </source>
</evidence>
<feature type="region of interest" description="Disordered" evidence="3">
    <location>
        <begin position="1424"/>
        <end position="1490"/>
    </location>
</feature>
<feature type="compositionally biased region" description="Polar residues" evidence="3">
    <location>
        <begin position="79"/>
        <end position="90"/>
    </location>
</feature>
<dbReference type="Gene3D" id="1.10.555.10">
    <property type="entry name" value="Rho GTPase activation protein"/>
    <property type="match status" value="1"/>
</dbReference>
<feature type="compositionally biased region" description="Polar residues" evidence="3">
    <location>
        <begin position="421"/>
        <end position="447"/>
    </location>
</feature>
<dbReference type="PANTHER" id="PTHR23176:SF129">
    <property type="entry name" value="RHO GTPASE ACTIVATING PROTEIN AT 16F, ISOFORM E-RELATED"/>
    <property type="match status" value="1"/>
</dbReference>
<feature type="compositionally biased region" description="Polar residues" evidence="3">
    <location>
        <begin position="49"/>
        <end position="61"/>
    </location>
</feature>
<feature type="compositionally biased region" description="Low complexity" evidence="3">
    <location>
        <begin position="371"/>
        <end position="384"/>
    </location>
</feature>
<feature type="region of interest" description="Disordered" evidence="3">
    <location>
        <begin position="310"/>
        <end position="384"/>
    </location>
</feature>
<evidence type="ECO:0000313" key="7">
    <source>
        <dbReference type="Proteomes" id="UP001274830"/>
    </source>
</evidence>
<dbReference type="Gene3D" id="2.30.29.30">
    <property type="entry name" value="Pleckstrin-homology domain (PH domain)/Phosphotyrosine-binding domain (PTB)"/>
    <property type="match status" value="1"/>
</dbReference>
<organism evidence="6 7">
    <name type="scientific">Recurvomyces mirabilis</name>
    <dbReference type="NCBI Taxonomy" id="574656"/>
    <lineage>
        <taxon>Eukaryota</taxon>
        <taxon>Fungi</taxon>
        <taxon>Dikarya</taxon>
        <taxon>Ascomycota</taxon>
        <taxon>Pezizomycotina</taxon>
        <taxon>Dothideomycetes</taxon>
        <taxon>Dothideomycetidae</taxon>
        <taxon>Mycosphaerellales</taxon>
        <taxon>Teratosphaeriaceae</taxon>
        <taxon>Recurvomyces</taxon>
    </lineage>
</organism>
<feature type="compositionally biased region" description="Polar residues" evidence="3">
    <location>
        <begin position="1362"/>
        <end position="1371"/>
    </location>
</feature>
<dbReference type="InterPro" id="IPR008936">
    <property type="entry name" value="Rho_GTPase_activation_prot"/>
</dbReference>
<dbReference type="SUPFAM" id="SSF48350">
    <property type="entry name" value="GTPase activation domain, GAP"/>
    <property type="match status" value="1"/>
</dbReference>
<reference evidence="6" key="1">
    <citation type="submission" date="2023-07" db="EMBL/GenBank/DDBJ databases">
        <title>Black Yeasts Isolated from many extreme environments.</title>
        <authorList>
            <person name="Coleine C."/>
            <person name="Stajich J.E."/>
            <person name="Selbmann L."/>
        </authorList>
    </citation>
    <scope>NUCLEOTIDE SEQUENCE</scope>
    <source>
        <strain evidence="6">CCFEE 5485</strain>
    </source>
</reference>
<feature type="compositionally biased region" description="Polar residues" evidence="3">
    <location>
        <begin position="1"/>
        <end position="34"/>
    </location>
</feature>
<dbReference type="SMART" id="SM00324">
    <property type="entry name" value="RhoGAP"/>
    <property type="match status" value="1"/>
</dbReference>
<feature type="compositionally biased region" description="Basic and acidic residues" evidence="3">
    <location>
        <begin position="1480"/>
        <end position="1490"/>
    </location>
</feature>
<dbReference type="GO" id="GO:0005096">
    <property type="term" value="F:GTPase activator activity"/>
    <property type="evidence" value="ECO:0007669"/>
    <property type="project" value="UniProtKB-KW"/>
</dbReference>
<feature type="compositionally biased region" description="Basic and acidic residues" evidence="3">
    <location>
        <begin position="1026"/>
        <end position="1039"/>
    </location>
</feature>
<dbReference type="RefSeq" id="XP_064695575.1">
    <property type="nucleotide sequence ID" value="XM_064836942.1"/>
</dbReference>